<evidence type="ECO:0000313" key="7">
    <source>
        <dbReference type="Proteomes" id="UP000001554"/>
    </source>
</evidence>
<dbReference type="SUPFAM" id="SSF53474">
    <property type="entry name" value="alpha/beta-Hydrolases"/>
    <property type="match status" value="1"/>
</dbReference>
<feature type="domain" description="Carboxylesterase type B" evidence="6">
    <location>
        <begin position="30"/>
        <end position="551"/>
    </location>
</feature>
<dbReference type="InterPro" id="IPR019819">
    <property type="entry name" value="Carboxylesterase_B_CS"/>
</dbReference>
<evidence type="ECO:0000256" key="3">
    <source>
        <dbReference type="PIRSR" id="PIRSR600997-1"/>
    </source>
</evidence>
<dbReference type="PANTHER" id="PTHR45570">
    <property type="entry name" value="CARBOXYLIC ESTER HYDROLASE"/>
    <property type="match status" value="1"/>
</dbReference>
<proteinExistence type="inferred from homology"/>
<dbReference type="EC" id="3.1.1.-" evidence="4"/>
<evidence type="ECO:0000259" key="6">
    <source>
        <dbReference type="Pfam" id="PF00135"/>
    </source>
</evidence>
<evidence type="ECO:0000313" key="8">
    <source>
        <dbReference type="RefSeq" id="XP_035659285.1"/>
    </source>
</evidence>
<dbReference type="OrthoDB" id="3200163at2759"/>
<feature type="active site" description="Acyl-ester intermediate" evidence="3">
    <location>
        <position position="228"/>
    </location>
</feature>
<gene>
    <name evidence="8" type="primary">LOC118404325</name>
</gene>
<dbReference type="GeneID" id="118404325"/>
<evidence type="ECO:0000256" key="1">
    <source>
        <dbReference type="ARBA" id="ARBA00005964"/>
    </source>
</evidence>
<reference evidence="8" key="2">
    <citation type="submission" date="2025-08" db="UniProtKB">
        <authorList>
            <consortium name="RefSeq"/>
        </authorList>
    </citation>
    <scope>IDENTIFICATION</scope>
    <source>
        <strain evidence="8">S238N-H82</strain>
        <tissue evidence="8">Testes</tissue>
    </source>
</reference>
<dbReference type="AlphaFoldDB" id="A0A9J7HJ27"/>
<comment type="similarity">
    <text evidence="1 4">Belongs to the type-B carboxylesterase/lipase family.</text>
</comment>
<evidence type="ECO:0000256" key="2">
    <source>
        <dbReference type="ARBA" id="ARBA00022801"/>
    </source>
</evidence>
<dbReference type="InterPro" id="IPR002018">
    <property type="entry name" value="CarbesteraseB"/>
</dbReference>
<keyword evidence="7" id="KW-1185">Reference proteome</keyword>
<keyword evidence="2 4" id="KW-0378">Hydrolase</keyword>
<dbReference type="PROSITE" id="PS00941">
    <property type="entry name" value="CARBOXYLESTERASE_B_2"/>
    <property type="match status" value="1"/>
</dbReference>
<dbReference type="GO" id="GO:0004104">
    <property type="term" value="F:cholinesterase activity"/>
    <property type="evidence" value="ECO:0007669"/>
    <property type="project" value="InterPro"/>
</dbReference>
<keyword evidence="5" id="KW-0472">Membrane</keyword>
<dbReference type="InterPro" id="IPR019826">
    <property type="entry name" value="Carboxylesterase_B_AS"/>
</dbReference>
<sequence length="558" mass="62320">MASQRQVYLLLVLSTVVSVCVGYVVVNEDGPVVQTQFGAVRGMYVEEGVIFMGLPFADPPVGDLRWKPPQTYKKSWAPDVRDGTVPGPACRQGICDRPDYPDPEHECPRDMKQSEDCLYLNIFAPSHVVNNSTVKLPVLFWLYGGNYGMGTGSALIYDGRILANKTSTIVVTTNYRLGALGFLVTAGGEDDAEGNQGLLDQVEALKWVQENIASFGGDKDRVTLFGQSSGSDSIAIHLVSDRSEALFHRAIMLSVPFSIPHKTKWEAVRLGNYVADLLNCSHGDMTCLRSKDADAVVTASAKASKFIDNPLRAVEMFMQWGPTIDSDLLPGQTVDLFSNGKFQKKPFIIGTTLEENVMYIYMGFHHPITSKLKLAELLVAFVHEKALAVLHEYDPQKSKDYRPILSVMATDWMFTCPTRHVIRSAASAGSDVWLYLFDHVFSFKHLWDHHSYCYGHVCHAEDLPFVFQTTKLINVNMTTDEQVLADSIAYHYGNFAHTGDPNKPSPYASSIQPPVLHWPAYSKENNYTCLNITTPRNVLLENYRGEKCDFFDKINVYP</sequence>
<dbReference type="PRINTS" id="PR00878">
    <property type="entry name" value="CHOLNESTRASE"/>
</dbReference>
<dbReference type="Gene3D" id="3.40.50.1820">
    <property type="entry name" value="alpha/beta hydrolase"/>
    <property type="match status" value="1"/>
</dbReference>
<feature type="active site" description="Charge relay system" evidence="3">
    <location>
        <position position="459"/>
    </location>
</feature>
<keyword evidence="5" id="KW-1133">Transmembrane helix</keyword>
<organism evidence="7 8">
    <name type="scientific">Branchiostoma floridae</name>
    <name type="common">Florida lancelet</name>
    <name type="synonym">Amphioxus</name>
    <dbReference type="NCBI Taxonomy" id="7739"/>
    <lineage>
        <taxon>Eukaryota</taxon>
        <taxon>Metazoa</taxon>
        <taxon>Chordata</taxon>
        <taxon>Cephalochordata</taxon>
        <taxon>Leptocardii</taxon>
        <taxon>Amphioxiformes</taxon>
        <taxon>Branchiostomatidae</taxon>
        <taxon>Branchiostoma</taxon>
    </lineage>
</organism>
<name>A0A9J7HJ27_BRAFL</name>
<keyword evidence="5" id="KW-0812">Transmembrane</keyword>
<dbReference type="OMA" id="EWIPFHP"/>
<dbReference type="RefSeq" id="XP_035659285.1">
    <property type="nucleotide sequence ID" value="XM_035803392.1"/>
</dbReference>
<dbReference type="Proteomes" id="UP000001554">
    <property type="component" value="Chromosome 17"/>
</dbReference>
<evidence type="ECO:0000256" key="5">
    <source>
        <dbReference type="SAM" id="Phobius"/>
    </source>
</evidence>
<dbReference type="PROSITE" id="PS00122">
    <property type="entry name" value="CARBOXYLESTERASE_B_1"/>
    <property type="match status" value="1"/>
</dbReference>
<dbReference type="KEGG" id="bfo:118404325"/>
<dbReference type="PANTHER" id="PTHR45570:SF1">
    <property type="entry name" value="CARBOXYLIC ESTER HYDROLASE"/>
    <property type="match status" value="1"/>
</dbReference>
<feature type="transmembrane region" description="Helical" evidence="5">
    <location>
        <begin position="7"/>
        <end position="26"/>
    </location>
</feature>
<dbReference type="InterPro" id="IPR029058">
    <property type="entry name" value="AB_hydrolase_fold"/>
</dbReference>
<reference evidence="7" key="1">
    <citation type="journal article" date="2020" name="Nat. Ecol. Evol.">
        <title>Deeply conserved synteny resolves early events in vertebrate evolution.</title>
        <authorList>
            <person name="Simakov O."/>
            <person name="Marletaz F."/>
            <person name="Yue J.X."/>
            <person name="O'Connell B."/>
            <person name="Jenkins J."/>
            <person name="Brandt A."/>
            <person name="Calef R."/>
            <person name="Tung C.H."/>
            <person name="Huang T.K."/>
            <person name="Schmutz J."/>
            <person name="Satoh N."/>
            <person name="Yu J.K."/>
            <person name="Putnam N.H."/>
            <person name="Green R.E."/>
            <person name="Rokhsar D.S."/>
        </authorList>
    </citation>
    <scope>NUCLEOTIDE SEQUENCE [LARGE SCALE GENOMIC DNA]</scope>
    <source>
        <strain evidence="7">S238N-H82</strain>
    </source>
</reference>
<dbReference type="Pfam" id="PF00135">
    <property type="entry name" value="COesterase"/>
    <property type="match status" value="1"/>
</dbReference>
<feature type="active site" description="Charge relay system" evidence="3">
    <location>
        <position position="355"/>
    </location>
</feature>
<dbReference type="InterPro" id="IPR000997">
    <property type="entry name" value="Cholinesterase"/>
</dbReference>
<evidence type="ECO:0000256" key="4">
    <source>
        <dbReference type="RuleBase" id="RU361235"/>
    </source>
</evidence>
<protein>
    <recommendedName>
        <fullName evidence="4">Carboxylic ester hydrolase</fullName>
        <ecNumber evidence="4">3.1.1.-</ecNumber>
    </recommendedName>
</protein>
<accession>A0A9J7HJ27</accession>